<sequence length="657" mass="72452">MTERAPFGTWKSPITAEVITGNTANAINDVLVDAVTLVVYHIEGRPAEKGRCVLVETETGREIVPKEINVRTGVHEYGSGAAFVHNGIAYYSDLNDNRMYKVDVKEASLPQPVTPENAAFRYACFDVHPTHSRFLISILEDHSNDLPSAVANLLAVLDTERKTVSPVITGADFYAHPKFSPDGTKLVFQRWNHPNMPWDNSEIVLVDITLTDSGLTFSNATTIARDGSNSFPSWASNNTLCWVSDISGFINPWKYDVRNAQAMPILPSPVKEDFGGVMGRFCYSPYAIIDEPGTVAVWAAYRDGRAILYQINIETGEREKLESPYVTVECMRSLSKSRGQFTFLGAKVDEDTKVIVGSVVGGIMSFSSNITQSDAAPAFDPSFISVPRGISLKVPPNNDLLHVVYYHPHNPAYAGTSIDGEKPPCIVNCHGGPTSMAQQGLQWQIQYWTTRGFAWLDVNYGGSNGYGKEYMNRLALNWGVVDVEDCIMASQLLATPPYSLVDPKRMVIRGGSAGGFTVLNALCNSSNTEVYAAATSLYGVSDLLGLIKMTHKFESHYMFSLVEGSPQDTELFKSRSPINHIDKINRPLLILQGDIDCVVPKEQSEIVYESIKKRGGVVEYKLYPGEGHGFRKEETQCDALERELAFYCRVLGLDSGE</sequence>
<dbReference type="GO" id="GO:0008236">
    <property type="term" value="F:serine-type peptidase activity"/>
    <property type="evidence" value="ECO:0007669"/>
    <property type="project" value="InterPro"/>
</dbReference>
<protein>
    <submittedName>
        <fullName evidence="2">Alpha/beta-hydrolase</fullName>
    </submittedName>
</protein>
<dbReference type="Gene3D" id="3.40.50.1820">
    <property type="entry name" value="alpha/beta hydrolase"/>
    <property type="match status" value="1"/>
</dbReference>
<dbReference type="PANTHER" id="PTHR43056:SF5">
    <property type="entry name" value="PEPTIDASE S9 PROLYL OLIGOPEPTIDASE CATALYTIC DOMAIN-CONTAINING PROTEIN"/>
    <property type="match status" value="1"/>
</dbReference>
<dbReference type="SUPFAM" id="SSF69322">
    <property type="entry name" value="Tricorn protease domain 2"/>
    <property type="match status" value="1"/>
</dbReference>
<dbReference type="Pfam" id="PF00326">
    <property type="entry name" value="Peptidase_S9"/>
    <property type="match status" value="1"/>
</dbReference>
<evidence type="ECO:0000313" key="2">
    <source>
        <dbReference type="EMBL" id="KAF9073509.1"/>
    </source>
</evidence>
<reference evidence="2" key="1">
    <citation type="submission" date="2020-11" db="EMBL/GenBank/DDBJ databases">
        <authorList>
            <consortium name="DOE Joint Genome Institute"/>
            <person name="Ahrendt S."/>
            <person name="Riley R."/>
            <person name="Andreopoulos W."/>
            <person name="Labutti K."/>
            <person name="Pangilinan J."/>
            <person name="Ruiz-Duenas F.J."/>
            <person name="Barrasa J.M."/>
            <person name="Sanchez-Garcia M."/>
            <person name="Camarero S."/>
            <person name="Miyauchi S."/>
            <person name="Serrano A."/>
            <person name="Linde D."/>
            <person name="Babiker R."/>
            <person name="Drula E."/>
            <person name="Ayuso-Fernandez I."/>
            <person name="Pacheco R."/>
            <person name="Padilla G."/>
            <person name="Ferreira P."/>
            <person name="Barriuso J."/>
            <person name="Kellner H."/>
            <person name="Castanera R."/>
            <person name="Alfaro M."/>
            <person name="Ramirez L."/>
            <person name="Pisabarro A.G."/>
            <person name="Kuo A."/>
            <person name="Tritt A."/>
            <person name="Lipzen A."/>
            <person name="He G."/>
            <person name="Yan M."/>
            <person name="Ng V."/>
            <person name="Cullen D."/>
            <person name="Martin F."/>
            <person name="Rosso M.-N."/>
            <person name="Henrissat B."/>
            <person name="Hibbett D."/>
            <person name="Martinez A.T."/>
            <person name="Grigoriev I.V."/>
        </authorList>
    </citation>
    <scope>NUCLEOTIDE SEQUENCE</scope>
    <source>
        <strain evidence="2">AH 40177</strain>
    </source>
</reference>
<dbReference type="InterPro" id="IPR001375">
    <property type="entry name" value="Peptidase_S9_cat"/>
</dbReference>
<dbReference type="PANTHER" id="PTHR43056">
    <property type="entry name" value="PEPTIDASE S9 PROLYL OLIGOPEPTIDASE"/>
    <property type="match status" value="1"/>
</dbReference>
<organism evidence="2 3">
    <name type="scientific">Rhodocollybia butyracea</name>
    <dbReference type="NCBI Taxonomy" id="206335"/>
    <lineage>
        <taxon>Eukaryota</taxon>
        <taxon>Fungi</taxon>
        <taxon>Dikarya</taxon>
        <taxon>Basidiomycota</taxon>
        <taxon>Agaricomycotina</taxon>
        <taxon>Agaricomycetes</taxon>
        <taxon>Agaricomycetidae</taxon>
        <taxon>Agaricales</taxon>
        <taxon>Marasmiineae</taxon>
        <taxon>Omphalotaceae</taxon>
        <taxon>Rhodocollybia</taxon>
    </lineage>
</organism>
<dbReference type="Proteomes" id="UP000772434">
    <property type="component" value="Unassembled WGS sequence"/>
</dbReference>
<dbReference type="AlphaFoldDB" id="A0A9P5Q2A4"/>
<dbReference type="Gene3D" id="2.120.10.30">
    <property type="entry name" value="TolB, C-terminal domain"/>
    <property type="match status" value="1"/>
</dbReference>
<dbReference type="EMBL" id="JADNRY010000017">
    <property type="protein sequence ID" value="KAF9073509.1"/>
    <property type="molecule type" value="Genomic_DNA"/>
</dbReference>
<comment type="caution">
    <text evidence="2">The sequence shown here is derived from an EMBL/GenBank/DDBJ whole genome shotgun (WGS) entry which is preliminary data.</text>
</comment>
<gene>
    <name evidence="2" type="ORF">BDP27DRAFT_1318412</name>
</gene>
<dbReference type="GO" id="GO:0006508">
    <property type="term" value="P:proteolysis"/>
    <property type="evidence" value="ECO:0007669"/>
    <property type="project" value="InterPro"/>
</dbReference>
<accession>A0A9P5Q2A4</accession>
<dbReference type="InterPro" id="IPR011042">
    <property type="entry name" value="6-blade_b-propeller_TolB-like"/>
</dbReference>
<dbReference type="InterPro" id="IPR029058">
    <property type="entry name" value="AB_hydrolase_fold"/>
</dbReference>
<proteinExistence type="predicted"/>
<dbReference type="SUPFAM" id="SSF53474">
    <property type="entry name" value="alpha/beta-Hydrolases"/>
    <property type="match status" value="1"/>
</dbReference>
<dbReference type="InterPro" id="IPR050585">
    <property type="entry name" value="Xaa-Pro_dipeptidyl-ppase/CocE"/>
</dbReference>
<keyword evidence="3" id="KW-1185">Reference proteome</keyword>
<evidence type="ECO:0000313" key="3">
    <source>
        <dbReference type="Proteomes" id="UP000772434"/>
    </source>
</evidence>
<name>A0A9P5Q2A4_9AGAR</name>
<evidence type="ECO:0000259" key="1">
    <source>
        <dbReference type="Pfam" id="PF00326"/>
    </source>
</evidence>
<feature type="domain" description="Peptidase S9 prolyl oligopeptidase catalytic" evidence="1">
    <location>
        <begin position="441"/>
        <end position="652"/>
    </location>
</feature>
<dbReference type="OrthoDB" id="43744at2759"/>